<accession>A0A1G6JMM6</accession>
<proteinExistence type="predicted"/>
<protein>
    <submittedName>
        <fullName evidence="2">Uncharacterized protein</fullName>
    </submittedName>
</protein>
<evidence type="ECO:0000256" key="1">
    <source>
        <dbReference type="SAM" id="Phobius"/>
    </source>
</evidence>
<keyword evidence="3" id="KW-1185">Reference proteome</keyword>
<dbReference type="OrthoDB" id="1905191at2"/>
<dbReference type="Proteomes" id="UP000242949">
    <property type="component" value="Unassembled WGS sequence"/>
</dbReference>
<dbReference type="RefSeq" id="WP_090795474.1">
    <property type="nucleotide sequence ID" value="NZ_FMYI01000005.1"/>
</dbReference>
<evidence type="ECO:0000313" key="3">
    <source>
        <dbReference type="Proteomes" id="UP000242949"/>
    </source>
</evidence>
<keyword evidence="1" id="KW-1133">Transmembrane helix</keyword>
<dbReference type="EMBL" id="FMYI01000005">
    <property type="protein sequence ID" value="SDC19984.1"/>
    <property type="molecule type" value="Genomic_DNA"/>
</dbReference>
<reference evidence="3" key="1">
    <citation type="submission" date="2016-09" db="EMBL/GenBank/DDBJ databases">
        <authorList>
            <person name="Varghese N."/>
            <person name="Submissions S."/>
        </authorList>
    </citation>
    <scope>NUCLEOTIDE SEQUENCE [LARGE SCALE GENOMIC DNA]</scope>
    <source>
        <strain evidence="3">S5</strain>
    </source>
</reference>
<gene>
    <name evidence="2" type="ORF">SAMN05421734_10592</name>
</gene>
<sequence>MNRVRFFSVVTVLVILTLFAHLYLQSFKLEEPLYIEHYYDYVYTQDDPTKFDLYYIDHKDADRDIKNIETDHGIELNVIDASVDQRFQHYALHRLQLQIPDIDHDLSIESMTINYHDGVVQSAQIGKIDIAKAPEHDAHVFHVHSYRDHEQQQSIIAVEEELTIQQVDHSFSSELKDDIVFLFESYQSGQSIDITNVPDWLSDDSLFRGIPLMAYQDQILPKTFEEDTFFEVYTHVNPNRLMVVDFPLYFSKETEEHRIPIQQRTHLTESTIHQLIENGGS</sequence>
<feature type="transmembrane region" description="Helical" evidence="1">
    <location>
        <begin position="6"/>
        <end position="24"/>
    </location>
</feature>
<evidence type="ECO:0000313" key="2">
    <source>
        <dbReference type="EMBL" id="SDC19984.1"/>
    </source>
</evidence>
<keyword evidence="1" id="KW-0812">Transmembrane</keyword>
<dbReference type="AlphaFoldDB" id="A0A1G6JMM6"/>
<keyword evidence="1" id="KW-0472">Membrane</keyword>
<dbReference type="STRING" id="1612202.SAMN05421734_10592"/>
<organism evidence="2 3">
    <name type="scientific">Pelagirhabdus alkalitolerans</name>
    <dbReference type="NCBI Taxonomy" id="1612202"/>
    <lineage>
        <taxon>Bacteria</taxon>
        <taxon>Bacillati</taxon>
        <taxon>Bacillota</taxon>
        <taxon>Bacilli</taxon>
        <taxon>Bacillales</taxon>
        <taxon>Bacillaceae</taxon>
        <taxon>Pelagirhabdus</taxon>
    </lineage>
</organism>
<name>A0A1G6JMM6_9BACI</name>